<dbReference type="PANTHER" id="PTHR30173">
    <property type="entry name" value="SIGMA 19 FACTOR"/>
    <property type="match status" value="1"/>
</dbReference>
<evidence type="ECO:0000313" key="10">
    <source>
        <dbReference type="Proteomes" id="UP000294257"/>
    </source>
</evidence>
<dbReference type="SUPFAM" id="SSF54427">
    <property type="entry name" value="NTF2-like"/>
    <property type="match status" value="1"/>
</dbReference>
<gene>
    <name evidence="9" type="ORF">EV193_105329</name>
</gene>
<sequence length="293" mass="31490">MDENFLAEQFEEHRARLKSVAYRMLGSLTDADDAVQEAWLKVRRADTDEVANLGAWLTTVVGRVCLDMLRSRRSRREEPLETQTHLPDPVVTRSESTDPEQRALLSDSVGIALLVVLESLGPAERLAFVLHDMFGVSFDEIAPIVGRTPAAARKMASRARQRVRGSAPTGRADLGQQRKVVDAFLAAARGGDIAGLISVLDPDVVLRSDVGMGAVDVISGAETVATQAAAFRHAVTELEVFPAVVNGNAGVVSTDNGVPRSVLSFTVVGDKIVEIDIIADQERLAGLDVSALR</sequence>
<evidence type="ECO:0000259" key="8">
    <source>
        <dbReference type="Pfam" id="PF08281"/>
    </source>
</evidence>
<keyword evidence="3" id="KW-0805">Transcription regulation</keyword>
<name>A0A4Q7KP59_9PSEU</name>
<dbReference type="OrthoDB" id="3211555at2"/>
<dbReference type="GO" id="GO:0006352">
    <property type="term" value="P:DNA-templated transcription initiation"/>
    <property type="evidence" value="ECO:0007669"/>
    <property type="project" value="InterPro"/>
</dbReference>
<protein>
    <submittedName>
        <fullName evidence="9">RNA polymerase sigma-70 factor (ECF subfamily)</fullName>
    </submittedName>
</protein>
<evidence type="ECO:0000256" key="3">
    <source>
        <dbReference type="ARBA" id="ARBA00023015"/>
    </source>
</evidence>
<dbReference type="InterPro" id="IPR052704">
    <property type="entry name" value="ECF_Sigma-70_Domain"/>
</dbReference>
<dbReference type="Proteomes" id="UP000294257">
    <property type="component" value="Unassembled WGS sequence"/>
</dbReference>
<dbReference type="SUPFAM" id="SSF88659">
    <property type="entry name" value="Sigma3 and sigma4 domains of RNA polymerase sigma factors"/>
    <property type="match status" value="1"/>
</dbReference>
<dbReference type="NCBIfam" id="TIGR02937">
    <property type="entry name" value="sigma70-ECF"/>
    <property type="match status" value="1"/>
</dbReference>
<dbReference type="Pfam" id="PF08281">
    <property type="entry name" value="Sigma70_r4_2"/>
    <property type="match status" value="1"/>
</dbReference>
<feature type="region of interest" description="Disordered" evidence="6">
    <location>
        <begin position="74"/>
        <end position="98"/>
    </location>
</feature>
<keyword evidence="4" id="KW-0731">Sigma factor</keyword>
<dbReference type="PANTHER" id="PTHR30173:SF43">
    <property type="entry name" value="ECF RNA POLYMERASE SIGMA FACTOR SIGI-RELATED"/>
    <property type="match status" value="1"/>
</dbReference>
<dbReference type="GO" id="GO:0003677">
    <property type="term" value="F:DNA binding"/>
    <property type="evidence" value="ECO:0007669"/>
    <property type="project" value="InterPro"/>
</dbReference>
<dbReference type="AlphaFoldDB" id="A0A4Q7KP59"/>
<dbReference type="EMBL" id="SGWQ01000005">
    <property type="protein sequence ID" value="RZS37770.1"/>
    <property type="molecule type" value="Genomic_DNA"/>
</dbReference>
<feature type="domain" description="RNA polymerase sigma factor 70 region 4 type 2" evidence="8">
    <location>
        <begin position="112"/>
        <end position="162"/>
    </location>
</feature>
<dbReference type="RefSeq" id="WP_130345214.1">
    <property type="nucleotide sequence ID" value="NZ_SGWQ01000005.1"/>
</dbReference>
<dbReference type="InterPro" id="IPR013324">
    <property type="entry name" value="RNA_pol_sigma_r3/r4-like"/>
</dbReference>
<evidence type="ECO:0000256" key="1">
    <source>
        <dbReference type="ARBA" id="ARBA00010641"/>
    </source>
</evidence>
<dbReference type="Gene3D" id="1.10.10.10">
    <property type="entry name" value="Winged helix-like DNA-binding domain superfamily/Winged helix DNA-binding domain"/>
    <property type="match status" value="1"/>
</dbReference>
<proteinExistence type="inferred from homology"/>
<dbReference type="InterPro" id="IPR013249">
    <property type="entry name" value="RNA_pol_sigma70_r4_t2"/>
</dbReference>
<dbReference type="InterPro" id="IPR007627">
    <property type="entry name" value="RNA_pol_sigma70_r2"/>
</dbReference>
<dbReference type="InterPro" id="IPR013325">
    <property type="entry name" value="RNA_pol_sigma_r2"/>
</dbReference>
<evidence type="ECO:0000313" key="9">
    <source>
        <dbReference type="EMBL" id="RZS37770.1"/>
    </source>
</evidence>
<feature type="domain" description="RNA polymerase sigma-70 region 2" evidence="7">
    <location>
        <begin position="10"/>
        <end position="74"/>
    </location>
</feature>
<evidence type="ECO:0000256" key="6">
    <source>
        <dbReference type="SAM" id="MobiDB-lite"/>
    </source>
</evidence>
<dbReference type="InterPro" id="IPR032710">
    <property type="entry name" value="NTF2-like_dom_sf"/>
</dbReference>
<comment type="caution">
    <text evidence="9">The sequence shown here is derived from an EMBL/GenBank/DDBJ whole genome shotgun (WGS) entry which is preliminary data.</text>
</comment>
<organism evidence="9 10">
    <name type="scientific">Herbihabitans rhizosphaerae</name>
    <dbReference type="NCBI Taxonomy" id="1872711"/>
    <lineage>
        <taxon>Bacteria</taxon>
        <taxon>Bacillati</taxon>
        <taxon>Actinomycetota</taxon>
        <taxon>Actinomycetes</taxon>
        <taxon>Pseudonocardiales</taxon>
        <taxon>Pseudonocardiaceae</taxon>
        <taxon>Herbihabitans</taxon>
    </lineage>
</organism>
<evidence type="ECO:0000256" key="5">
    <source>
        <dbReference type="ARBA" id="ARBA00023163"/>
    </source>
</evidence>
<reference evidence="9 10" key="1">
    <citation type="submission" date="2019-02" db="EMBL/GenBank/DDBJ databases">
        <title>Genomic Encyclopedia of Type Strains, Phase IV (KMG-IV): sequencing the most valuable type-strain genomes for metagenomic binning, comparative biology and taxonomic classification.</title>
        <authorList>
            <person name="Goeker M."/>
        </authorList>
    </citation>
    <scope>NUCLEOTIDE SEQUENCE [LARGE SCALE GENOMIC DNA]</scope>
    <source>
        <strain evidence="9 10">DSM 101727</strain>
    </source>
</reference>
<evidence type="ECO:0000256" key="4">
    <source>
        <dbReference type="ARBA" id="ARBA00023082"/>
    </source>
</evidence>
<comment type="subunit">
    <text evidence="2">Interacts transiently with the RNA polymerase catalytic core formed by RpoA, RpoB, RpoC and RpoZ (2 alpha, 1 beta, 1 beta' and 1 omega subunit) to form the RNA polymerase holoenzyme that can initiate transcription.</text>
</comment>
<accession>A0A4Q7KP59</accession>
<keyword evidence="5" id="KW-0804">Transcription</keyword>
<comment type="similarity">
    <text evidence="1">Belongs to the sigma-70 factor family. ECF subfamily.</text>
</comment>
<keyword evidence="10" id="KW-1185">Reference proteome</keyword>
<dbReference type="SUPFAM" id="SSF88946">
    <property type="entry name" value="Sigma2 domain of RNA polymerase sigma factors"/>
    <property type="match status" value="1"/>
</dbReference>
<evidence type="ECO:0000259" key="7">
    <source>
        <dbReference type="Pfam" id="PF04542"/>
    </source>
</evidence>
<dbReference type="GO" id="GO:0016987">
    <property type="term" value="F:sigma factor activity"/>
    <property type="evidence" value="ECO:0007669"/>
    <property type="project" value="UniProtKB-KW"/>
</dbReference>
<dbReference type="Gene3D" id="1.10.1740.10">
    <property type="match status" value="1"/>
</dbReference>
<evidence type="ECO:0000256" key="2">
    <source>
        <dbReference type="ARBA" id="ARBA00011344"/>
    </source>
</evidence>
<dbReference type="Pfam" id="PF04542">
    <property type="entry name" value="Sigma70_r2"/>
    <property type="match status" value="1"/>
</dbReference>
<dbReference type="InterPro" id="IPR014284">
    <property type="entry name" value="RNA_pol_sigma-70_dom"/>
</dbReference>
<dbReference type="InterPro" id="IPR036388">
    <property type="entry name" value="WH-like_DNA-bd_sf"/>
</dbReference>
<dbReference type="Gene3D" id="3.10.450.50">
    <property type="match status" value="1"/>
</dbReference>